<gene>
    <name evidence="1" type="ORF">MM50RIKEN_17950</name>
</gene>
<keyword evidence="2" id="KW-1185">Reference proteome</keyword>
<dbReference type="KEGG" id="vcop:MM50RIKEN_17950"/>
<sequence>MPENPRDFQAKGLQSAACIICVPMARKFHTGSLRGIFADVHAASENHPASLPPVGDKLFETCGGAKKSRLLWEAALGDLVTTQ</sequence>
<proteinExistence type="predicted"/>
<organism evidence="1 2">
    <name type="scientific">Vescimonas coprocola</name>
    <dbReference type="NCBI Taxonomy" id="2714355"/>
    <lineage>
        <taxon>Bacteria</taxon>
        <taxon>Bacillati</taxon>
        <taxon>Bacillota</taxon>
        <taxon>Clostridia</taxon>
        <taxon>Eubacteriales</taxon>
        <taxon>Oscillospiraceae</taxon>
        <taxon>Vescimonas</taxon>
    </lineage>
</organism>
<dbReference type="Proteomes" id="UP000681035">
    <property type="component" value="Chromosome"/>
</dbReference>
<accession>A0A810Q6Y6</accession>
<reference evidence="1" key="1">
    <citation type="submission" date="2020-09" db="EMBL/GenBank/DDBJ databases">
        <title>New species isolated from human feces.</title>
        <authorList>
            <person name="Kitahara M."/>
            <person name="Shigeno Y."/>
            <person name="Shime M."/>
            <person name="Matsumoto Y."/>
            <person name="Nakamura S."/>
            <person name="Motooka D."/>
            <person name="Fukuoka S."/>
            <person name="Nishikawa H."/>
            <person name="Benno Y."/>
        </authorList>
    </citation>
    <scope>NUCLEOTIDE SEQUENCE</scope>
    <source>
        <strain evidence="1">MM50</strain>
    </source>
</reference>
<dbReference type="AlphaFoldDB" id="A0A810Q6Y6"/>
<evidence type="ECO:0000313" key="2">
    <source>
        <dbReference type="Proteomes" id="UP000681035"/>
    </source>
</evidence>
<protein>
    <submittedName>
        <fullName evidence="1">Uncharacterized protein</fullName>
    </submittedName>
</protein>
<name>A0A810Q6Y6_9FIRM</name>
<dbReference type="EMBL" id="AP023418">
    <property type="protein sequence ID" value="BCK82032.1"/>
    <property type="molecule type" value="Genomic_DNA"/>
</dbReference>
<evidence type="ECO:0000313" key="1">
    <source>
        <dbReference type="EMBL" id="BCK82032.1"/>
    </source>
</evidence>